<dbReference type="RefSeq" id="WP_051209191.1">
    <property type="nucleotide sequence ID" value="NZ_CP046617.1"/>
</dbReference>
<reference evidence="2 3" key="1">
    <citation type="submission" date="2019-12" db="EMBL/GenBank/DDBJ databases">
        <authorList>
            <person name="An T."/>
        </authorList>
    </citation>
    <scope>NUCLEOTIDE SEQUENCE [LARGE SCALE GENOMIC DNA]</scope>
    <source>
        <strain evidence="2 3">JCM 19900</strain>
    </source>
</reference>
<accession>A0ABY7RP19</accession>
<name>A0ABY7RP19_9DEIN</name>
<feature type="transmembrane region" description="Helical" evidence="1">
    <location>
        <begin position="128"/>
        <end position="145"/>
    </location>
</feature>
<keyword evidence="1" id="KW-0812">Transmembrane</keyword>
<evidence type="ECO:0000313" key="2">
    <source>
        <dbReference type="EMBL" id="WCM39347.1"/>
    </source>
</evidence>
<evidence type="ECO:0000256" key="1">
    <source>
        <dbReference type="SAM" id="Phobius"/>
    </source>
</evidence>
<gene>
    <name evidence="2" type="ORF">GO600_04130</name>
</gene>
<protein>
    <submittedName>
        <fullName evidence="2">Uncharacterized protein</fullName>
    </submittedName>
</protein>
<dbReference type="EMBL" id="CP046617">
    <property type="protein sequence ID" value="WCM39347.1"/>
    <property type="molecule type" value="Genomic_DNA"/>
</dbReference>
<sequence>MPPWLPPLLALLPAHLQGLGVGLGLKGFCGDLLASLGQRAYGGEAEAFLYEGVLLGGLILQGGLGYTLLFLLLVAPEVLEGRLGRGLYRFSTFLALGLFLFYGATRFTGLPLPTPYGWAWGGRGDVDALGGFLALWEFLVFWGFLRR</sequence>
<keyword evidence="1" id="KW-1133">Transmembrane helix</keyword>
<evidence type="ECO:0000313" key="3">
    <source>
        <dbReference type="Proteomes" id="UP001317488"/>
    </source>
</evidence>
<dbReference type="Proteomes" id="UP001317488">
    <property type="component" value="Chromosome"/>
</dbReference>
<keyword evidence="3" id="KW-1185">Reference proteome</keyword>
<keyword evidence="1" id="KW-0472">Membrane</keyword>
<feature type="transmembrane region" description="Helical" evidence="1">
    <location>
        <begin position="48"/>
        <end position="75"/>
    </location>
</feature>
<organism evidence="2 3">
    <name type="scientific">Thermus antranikianii</name>
    <dbReference type="NCBI Taxonomy" id="88190"/>
    <lineage>
        <taxon>Bacteria</taxon>
        <taxon>Thermotogati</taxon>
        <taxon>Deinococcota</taxon>
        <taxon>Deinococci</taxon>
        <taxon>Thermales</taxon>
        <taxon>Thermaceae</taxon>
        <taxon>Thermus</taxon>
    </lineage>
</organism>
<proteinExistence type="predicted"/>
<feature type="transmembrane region" description="Helical" evidence="1">
    <location>
        <begin position="87"/>
        <end position="108"/>
    </location>
</feature>